<dbReference type="Gene3D" id="3.40.30.10">
    <property type="entry name" value="Glutaredoxin"/>
    <property type="match status" value="1"/>
</dbReference>
<dbReference type="InterPro" id="IPR017937">
    <property type="entry name" value="Thioredoxin_CS"/>
</dbReference>
<feature type="site" description="Deprotonates C-terminal active site Cys" evidence="8">
    <location>
        <position position="26"/>
    </location>
</feature>
<evidence type="ECO:0000313" key="11">
    <source>
        <dbReference type="EMBL" id="RKP57785.1"/>
    </source>
</evidence>
<dbReference type="GO" id="GO:0015035">
    <property type="term" value="F:protein-disulfide reductase activity"/>
    <property type="evidence" value="ECO:0007669"/>
    <property type="project" value="UniProtKB-UniRule"/>
</dbReference>
<dbReference type="GO" id="GO:0005829">
    <property type="term" value="C:cytosol"/>
    <property type="evidence" value="ECO:0007669"/>
    <property type="project" value="TreeGrafter"/>
</dbReference>
<comment type="caution">
    <text evidence="11">The sequence shown here is derived from an EMBL/GenBank/DDBJ whole genome shotgun (WGS) entry which is preliminary data.</text>
</comment>
<dbReference type="GO" id="GO:0045454">
    <property type="term" value="P:cell redox homeostasis"/>
    <property type="evidence" value="ECO:0007669"/>
    <property type="project" value="TreeGrafter"/>
</dbReference>
<dbReference type="PIRSF" id="PIRSF000077">
    <property type="entry name" value="Thioredoxin"/>
    <property type="match status" value="1"/>
</dbReference>
<feature type="active site" description="Nucleophile" evidence="8">
    <location>
        <position position="35"/>
    </location>
</feature>
<name>A0A494YAW5_9BURK</name>
<dbReference type="PANTHER" id="PTHR45663">
    <property type="entry name" value="GEO12009P1"/>
    <property type="match status" value="1"/>
</dbReference>
<evidence type="ECO:0000256" key="9">
    <source>
        <dbReference type="PIRSR" id="PIRSR000077-4"/>
    </source>
</evidence>
<dbReference type="InterPro" id="IPR036249">
    <property type="entry name" value="Thioredoxin-like_sf"/>
</dbReference>
<evidence type="ECO:0000256" key="8">
    <source>
        <dbReference type="PIRSR" id="PIRSR000077-1"/>
    </source>
</evidence>
<dbReference type="Pfam" id="PF00085">
    <property type="entry name" value="Thioredoxin"/>
    <property type="match status" value="1"/>
</dbReference>
<evidence type="ECO:0000313" key="12">
    <source>
        <dbReference type="Proteomes" id="UP000270342"/>
    </source>
</evidence>
<keyword evidence="2" id="KW-0813">Transport</keyword>
<comment type="similarity">
    <text evidence="1 7">Belongs to the thioredoxin family.</text>
</comment>
<evidence type="ECO:0000256" key="1">
    <source>
        <dbReference type="ARBA" id="ARBA00008987"/>
    </source>
</evidence>
<dbReference type="Proteomes" id="UP000270342">
    <property type="component" value="Unassembled WGS sequence"/>
</dbReference>
<feature type="active site" description="Nucleophile" evidence="8">
    <location>
        <position position="32"/>
    </location>
</feature>
<dbReference type="FunFam" id="3.40.30.10:FF:000001">
    <property type="entry name" value="Thioredoxin"/>
    <property type="match status" value="1"/>
</dbReference>
<evidence type="ECO:0000256" key="7">
    <source>
        <dbReference type="PIRNR" id="PIRNR000077"/>
    </source>
</evidence>
<dbReference type="AlphaFoldDB" id="A0A494YAW5"/>
<dbReference type="NCBIfam" id="TIGR01068">
    <property type="entry name" value="thioredoxin"/>
    <property type="match status" value="1"/>
</dbReference>
<dbReference type="PANTHER" id="PTHR45663:SF11">
    <property type="entry name" value="GEO12009P1"/>
    <property type="match status" value="1"/>
</dbReference>
<evidence type="ECO:0000256" key="6">
    <source>
        <dbReference type="NCBIfam" id="TIGR01068"/>
    </source>
</evidence>
<evidence type="ECO:0000256" key="2">
    <source>
        <dbReference type="ARBA" id="ARBA00022448"/>
    </source>
</evidence>
<dbReference type="EMBL" id="RBZU01000002">
    <property type="protein sequence ID" value="RKP57785.1"/>
    <property type="molecule type" value="Genomic_DNA"/>
</dbReference>
<dbReference type="SUPFAM" id="SSF52833">
    <property type="entry name" value="Thioredoxin-like"/>
    <property type="match status" value="1"/>
</dbReference>
<sequence>MSTIQDLDLGEFEARVTASPVPVLIDFWAPWCAPCKAMAPVLETVSEHFGERVLVLKLDVEAHPDAHERFGVRGIPALILFRRGDEVMRHVGATSKLRLNAMIEPHLGDGVEAVHERG</sequence>
<evidence type="ECO:0000256" key="3">
    <source>
        <dbReference type="ARBA" id="ARBA00022982"/>
    </source>
</evidence>
<evidence type="ECO:0000259" key="10">
    <source>
        <dbReference type="PROSITE" id="PS51352"/>
    </source>
</evidence>
<feature type="site" description="Contributes to redox potential value" evidence="8">
    <location>
        <position position="33"/>
    </location>
</feature>
<organism evidence="11 12">
    <name type="scientific">Pararobbsia silviterrae</name>
    <dbReference type="NCBI Taxonomy" id="1792498"/>
    <lineage>
        <taxon>Bacteria</taxon>
        <taxon>Pseudomonadati</taxon>
        <taxon>Pseudomonadota</taxon>
        <taxon>Betaproteobacteria</taxon>
        <taxon>Burkholderiales</taxon>
        <taxon>Burkholderiaceae</taxon>
        <taxon>Pararobbsia</taxon>
    </lineage>
</organism>
<proteinExistence type="inferred from homology"/>
<dbReference type="InterPro" id="IPR013766">
    <property type="entry name" value="Thioredoxin_domain"/>
</dbReference>
<evidence type="ECO:0000256" key="5">
    <source>
        <dbReference type="ARBA" id="ARBA00023284"/>
    </source>
</evidence>
<gene>
    <name evidence="11" type="primary">trxA</name>
    <name evidence="11" type="ORF">D7S86_07585</name>
</gene>
<keyword evidence="4 9" id="KW-1015">Disulfide bond</keyword>
<keyword evidence="3" id="KW-0249">Electron transport</keyword>
<dbReference type="RefSeq" id="WP_121085101.1">
    <property type="nucleotide sequence ID" value="NZ_RBZU01000002.1"/>
</dbReference>
<reference evidence="11 12" key="1">
    <citation type="submission" date="2018-10" db="EMBL/GenBank/DDBJ databases">
        <title>Robbsia sp. DHC34, isolated from soil.</title>
        <authorList>
            <person name="Gao Z.-H."/>
            <person name="Qiu L.-H."/>
        </authorList>
    </citation>
    <scope>NUCLEOTIDE SEQUENCE [LARGE SCALE GENOMIC DNA]</scope>
    <source>
        <strain evidence="11 12">DHC34</strain>
    </source>
</reference>
<protein>
    <recommendedName>
        <fullName evidence="6 7">Thioredoxin</fullName>
    </recommendedName>
</protein>
<feature type="site" description="Contributes to redox potential value" evidence="8">
    <location>
        <position position="34"/>
    </location>
</feature>
<dbReference type="OrthoDB" id="9790390at2"/>
<dbReference type="PRINTS" id="PR00421">
    <property type="entry name" value="THIOREDOXIN"/>
</dbReference>
<keyword evidence="5 9" id="KW-0676">Redox-active center</keyword>
<dbReference type="PROSITE" id="PS00194">
    <property type="entry name" value="THIOREDOXIN_1"/>
    <property type="match status" value="1"/>
</dbReference>
<keyword evidence="12" id="KW-1185">Reference proteome</keyword>
<evidence type="ECO:0000256" key="4">
    <source>
        <dbReference type="ARBA" id="ARBA00023157"/>
    </source>
</evidence>
<dbReference type="InterPro" id="IPR005746">
    <property type="entry name" value="Thioredoxin"/>
</dbReference>
<dbReference type="CDD" id="cd02947">
    <property type="entry name" value="TRX_family"/>
    <property type="match status" value="1"/>
</dbReference>
<accession>A0A494YAW5</accession>
<feature type="disulfide bond" description="Redox-active" evidence="9">
    <location>
        <begin position="32"/>
        <end position="35"/>
    </location>
</feature>
<feature type="domain" description="Thioredoxin" evidence="10">
    <location>
        <begin position="1"/>
        <end position="108"/>
    </location>
</feature>
<dbReference type="PROSITE" id="PS51352">
    <property type="entry name" value="THIOREDOXIN_2"/>
    <property type="match status" value="1"/>
</dbReference>